<dbReference type="AlphaFoldDB" id="A0A0G1SEC4"/>
<proteinExistence type="predicted"/>
<accession>A0A0G1SEC4</accession>
<evidence type="ECO:0000313" key="3">
    <source>
        <dbReference type="Proteomes" id="UP000034732"/>
    </source>
</evidence>
<evidence type="ECO:0000313" key="2">
    <source>
        <dbReference type="EMBL" id="KKU31640.1"/>
    </source>
</evidence>
<name>A0A0G1SEC4_UNCKA</name>
<sequence length="115" mass="12426">MDEQKQQQPIQPVQPAQPPQEAQPAAQVAQPPVPAMSAPAQLTPTVVGALAAGVYYVKLRNVATQPKEPVVQAQPQPPANPVLDIEHSLFDIEKDMVDLDTDADFEINLELDSNP</sequence>
<dbReference type="EMBL" id="LCMF01000004">
    <property type="protein sequence ID" value="KKU31640.1"/>
    <property type="molecule type" value="Genomic_DNA"/>
</dbReference>
<comment type="caution">
    <text evidence="2">The sequence shown here is derived from an EMBL/GenBank/DDBJ whole genome shotgun (WGS) entry which is preliminary data.</text>
</comment>
<dbReference type="Proteomes" id="UP000034732">
    <property type="component" value="Unassembled WGS sequence"/>
</dbReference>
<reference evidence="2 3" key="1">
    <citation type="journal article" date="2015" name="Nature">
        <title>rRNA introns, odd ribosomes, and small enigmatic genomes across a large radiation of phyla.</title>
        <authorList>
            <person name="Brown C.T."/>
            <person name="Hug L.A."/>
            <person name="Thomas B.C."/>
            <person name="Sharon I."/>
            <person name="Castelle C.J."/>
            <person name="Singh A."/>
            <person name="Wilkins M.J."/>
            <person name="Williams K.H."/>
            <person name="Banfield J.F."/>
        </authorList>
    </citation>
    <scope>NUCLEOTIDE SEQUENCE [LARGE SCALE GENOMIC DNA]</scope>
</reference>
<feature type="region of interest" description="Disordered" evidence="1">
    <location>
        <begin position="1"/>
        <end position="38"/>
    </location>
</feature>
<gene>
    <name evidence="2" type="ORF">UX44_C0004G0004</name>
</gene>
<evidence type="ECO:0000256" key="1">
    <source>
        <dbReference type="SAM" id="MobiDB-lite"/>
    </source>
</evidence>
<protein>
    <submittedName>
        <fullName evidence="2">Uncharacterized protein</fullName>
    </submittedName>
</protein>
<organism evidence="2 3">
    <name type="scientific">candidate division WWE3 bacterium GW2011_GWA1_46_21</name>
    <dbReference type="NCBI Taxonomy" id="1619107"/>
    <lineage>
        <taxon>Bacteria</taxon>
        <taxon>Katanobacteria</taxon>
    </lineage>
</organism>